<comment type="caution">
    <text evidence="1">The sequence shown here is derived from an EMBL/GenBank/DDBJ whole genome shotgun (WGS) entry which is preliminary data.</text>
</comment>
<dbReference type="Proteomes" id="UP001500665">
    <property type="component" value="Unassembled WGS sequence"/>
</dbReference>
<evidence type="ECO:0000313" key="2">
    <source>
        <dbReference type="Proteomes" id="UP001500665"/>
    </source>
</evidence>
<dbReference type="Gene3D" id="3.40.1080.10">
    <property type="entry name" value="Glutaconate Coenzyme A-transferase"/>
    <property type="match status" value="1"/>
</dbReference>
<organism evidence="1 2">
    <name type="scientific">Actinocorallia libanotica</name>
    <dbReference type="NCBI Taxonomy" id="46162"/>
    <lineage>
        <taxon>Bacteria</taxon>
        <taxon>Bacillati</taxon>
        <taxon>Actinomycetota</taxon>
        <taxon>Actinomycetes</taxon>
        <taxon>Streptosporangiales</taxon>
        <taxon>Thermomonosporaceae</taxon>
        <taxon>Actinocorallia</taxon>
    </lineage>
</organism>
<gene>
    <name evidence="1" type="ORF">GCM10009550_11350</name>
</gene>
<protein>
    <submittedName>
        <fullName evidence="1">CoA transferase subunit A</fullName>
    </submittedName>
</protein>
<keyword evidence="1" id="KW-0808">Transferase</keyword>
<dbReference type="InterPro" id="IPR037171">
    <property type="entry name" value="NagB/RpiA_transferase-like"/>
</dbReference>
<evidence type="ECO:0000313" key="1">
    <source>
        <dbReference type="EMBL" id="GAA0941271.1"/>
    </source>
</evidence>
<dbReference type="SUPFAM" id="SSF100950">
    <property type="entry name" value="NagB/RpiA/CoA transferase-like"/>
    <property type="match status" value="1"/>
</dbReference>
<sequence>MSKVISVEEIVGSVESGMTLGIGGWGSRRKPMALVEALCKTDVSDLTVVAYGGPDVGMLCAAGKVKRVVAPFVTLDSIALEPYFRKARQSGSIEFTEYDEGMFMFGLYAAAHRLPFLPTPVGIGSDVLKYAPQLKTITDPYGDEELVAVPALGLDVAFVHMNRADARGNGQYLGMDPYMDDLFVKAATRAYVSCEQLVERFEGHPSTLLVSRMHTAGVVEVPGGAGFTECLPDYPRDEARQKSYVEEAGK</sequence>
<name>A0ABN1QEQ2_9ACTN</name>
<proteinExistence type="predicted"/>
<dbReference type="RefSeq" id="WP_344237443.1">
    <property type="nucleotide sequence ID" value="NZ_BAAAHH010000003.1"/>
</dbReference>
<dbReference type="EMBL" id="BAAAHH010000003">
    <property type="protein sequence ID" value="GAA0941271.1"/>
    <property type="molecule type" value="Genomic_DNA"/>
</dbReference>
<dbReference type="Pfam" id="PF01144">
    <property type="entry name" value="CoA_trans"/>
    <property type="match status" value="1"/>
</dbReference>
<dbReference type="Gene3D" id="3.30.30.40">
    <property type="match status" value="1"/>
</dbReference>
<keyword evidence="2" id="KW-1185">Reference proteome</keyword>
<dbReference type="SMART" id="SM00882">
    <property type="entry name" value="CoA_trans"/>
    <property type="match status" value="1"/>
</dbReference>
<accession>A0ABN1QEQ2</accession>
<reference evidence="1 2" key="1">
    <citation type="journal article" date="2019" name="Int. J. Syst. Evol. Microbiol.">
        <title>The Global Catalogue of Microorganisms (GCM) 10K type strain sequencing project: providing services to taxonomists for standard genome sequencing and annotation.</title>
        <authorList>
            <consortium name="The Broad Institute Genomics Platform"/>
            <consortium name="The Broad Institute Genome Sequencing Center for Infectious Disease"/>
            <person name="Wu L."/>
            <person name="Ma J."/>
        </authorList>
    </citation>
    <scope>NUCLEOTIDE SEQUENCE [LARGE SCALE GENOMIC DNA]</scope>
    <source>
        <strain evidence="1 2">JCM 10696</strain>
    </source>
</reference>
<dbReference type="GO" id="GO:0016740">
    <property type="term" value="F:transferase activity"/>
    <property type="evidence" value="ECO:0007669"/>
    <property type="project" value="UniProtKB-KW"/>
</dbReference>
<dbReference type="PANTHER" id="PTHR13707">
    <property type="entry name" value="KETOACID-COENZYME A TRANSFERASE"/>
    <property type="match status" value="1"/>
</dbReference>
<dbReference type="PANTHER" id="PTHR13707:SF57">
    <property type="entry name" value="SUCCINYL-COA:3-KETOACID COENZYME A TRANSFERASE SUBUNIT B-RELATED"/>
    <property type="match status" value="1"/>
</dbReference>
<dbReference type="InterPro" id="IPR004165">
    <property type="entry name" value="CoA_trans_fam_I"/>
</dbReference>